<dbReference type="InterPro" id="IPR018530">
    <property type="entry name" value="SiaC"/>
</dbReference>
<sequence length="154" mass="17808">MERKKKSPHVTTLLYKERISKKSKLKIYPSRITPYVLIDPEKELFLMKGKSSPEDTVKFYNLIFLGLKHYPLTGKNRLSVHLSLTYFNSSSAKCLFDLMKIFKQIKAYGLEVKVSWYYEVDDEDMLEAGEDYSAISGIPFHFVELDIIGKAAVL</sequence>
<dbReference type="OrthoDB" id="5297629at2"/>
<evidence type="ECO:0000313" key="2">
    <source>
        <dbReference type="EMBL" id="SMD32653.1"/>
    </source>
</evidence>
<organism evidence="2 3">
    <name type="scientific">Reichenbachiella faecimaris</name>
    <dbReference type="NCBI Taxonomy" id="692418"/>
    <lineage>
        <taxon>Bacteria</taxon>
        <taxon>Pseudomonadati</taxon>
        <taxon>Bacteroidota</taxon>
        <taxon>Cytophagia</taxon>
        <taxon>Cytophagales</taxon>
        <taxon>Reichenbachiellaceae</taxon>
        <taxon>Reichenbachiella</taxon>
    </lineage>
</organism>
<evidence type="ECO:0000313" key="3">
    <source>
        <dbReference type="Proteomes" id="UP000192472"/>
    </source>
</evidence>
<dbReference type="RefSeq" id="WP_084371306.1">
    <property type="nucleotide sequence ID" value="NZ_FWYF01000001.1"/>
</dbReference>
<dbReference type="AlphaFoldDB" id="A0A1W2G7P0"/>
<protein>
    <recommendedName>
        <fullName evidence="1">SiaC family regulatory phosphoprotein domain-containing protein</fullName>
    </recommendedName>
</protein>
<dbReference type="EMBL" id="FWYF01000001">
    <property type="protein sequence ID" value="SMD32653.1"/>
    <property type="molecule type" value="Genomic_DNA"/>
</dbReference>
<name>A0A1W2G7P0_REIFA</name>
<feature type="domain" description="SiaC family regulatory phosphoprotein" evidence="1">
    <location>
        <begin position="30"/>
        <end position="144"/>
    </location>
</feature>
<dbReference type="Proteomes" id="UP000192472">
    <property type="component" value="Unassembled WGS sequence"/>
</dbReference>
<keyword evidence="3" id="KW-1185">Reference proteome</keyword>
<proteinExistence type="predicted"/>
<evidence type="ECO:0000259" key="1">
    <source>
        <dbReference type="Pfam" id="PF09345"/>
    </source>
</evidence>
<reference evidence="2 3" key="1">
    <citation type="submission" date="2017-04" db="EMBL/GenBank/DDBJ databases">
        <authorList>
            <person name="Afonso C.L."/>
            <person name="Miller P.J."/>
            <person name="Scott M.A."/>
            <person name="Spackman E."/>
            <person name="Goraichik I."/>
            <person name="Dimitrov K.M."/>
            <person name="Suarez D.L."/>
            <person name="Swayne D.E."/>
        </authorList>
    </citation>
    <scope>NUCLEOTIDE SEQUENCE [LARGE SCALE GENOMIC DNA]</scope>
    <source>
        <strain evidence="2 3">DSM 26133</strain>
    </source>
</reference>
<accession>A0A1W2G7P0</accession>
<gene>
    <name evidence="2" type="ORF">SAMN04488029_1003</name>
</gene>
<dbReference type="Pfam" id="PF09345">
    <property type="entry name" value="SiaC"/>
    <property type="match status" value="1"/>
</dbReference>
<dbReference type="STRING" id="692418.SAMN04488029_1003"/>